<feature type="region of interest" description="Disordered" evidence="1">
    <location>
        <begin position="170"/>
        <end position="226"/>
    </location>
</feature>
<keyword evidence="4" id="KW-1185">Reference proteome</keyword>
<accession>A0AAD3DSW5</accession>
<name>A0AAD3DSW5_9CHLO</name>
<proteinExistence type="predicted"/>
<dbReference type="InterPro" id="IPR043519">
    <property type="entry name" value="NT_sf"/>
</dbReference>
<dbReference type="InterPro" id="IPR045862">
    <property type="entry name" value="Trf4-like"/>
</dbReference>
<dbReference type="GO" id="GO:0031123">
    <property type="term" value="P:RNA 3'-end processing"/>
    <property type="evidence" value="ECO:0007669"/>
    <property type="project" value="TreeGrafter"/>
</dbReference>
<dbReference type="Gene3D" id="1.10.1410.10">
    <property type="match status" value="1"/>
</dbReference>
<dbReference type="Proteomes" id="UP001054857">
    <property type="component" value="Unassembled WGS sequence"/>
</dbReference>
<feature type="compositionally biased region" description="Low complexity" evidence="1">
    <location>
        <begin position="214"/>
        <end position="226"/>
    </location>
</feature>
<dbReference type="GO" id="GO:1990817">
    <property type="term" value="F:poly(A) RNA polymerase activity"/>
    <property type="evidence" value="ECO:0007669"/>
    <property type="project" value="InterPro"/>
</dbReference>
<dbReference type="PANTHER" id="PTHR23092">
    <property type="entry name" value="POLY(A) RNA POLYMERASE"/>
    <property type="match status" value="1"/>
</dbReference>
<dbReference type="EMBL" id="BMAR01000018">
    <property type="protein sequence ID" value="GFR47440.1"/>
    <property type="molecule type" value="Genomic_DNA"/>
</dbReference>
<gene>
    <name evidence="3" type="ORF">Agub_g9163</name>
</gene>
<dbReference type="Gene3D" id="3.30.460.10">
    <property type="entry name" value="Beta Polymerase, domain 2"/>
    <property type="match status" value="1"/>
</dbReference>
<feature type="compositionally biased region" description="Acidic residues" evidence="1">
    <location>
        <begin position="614"/>
        <end position="627"/>
    </location>
</feature>
<evidence type="ECO:0000313" key="3">
    <source>
        <dbReference type="EMBL" id="GFR47440.1"/>
    </source>
</evidence>
<dbReference type="GO" id="GO:0003729">
    <property type="term" value="F:mRNA binding"/>
    <property type="evidence" value="ECO:0007669"/>
    <property type="project" value="TreeGrafter"/>
</dbReference>
<dbReference type="PANTHER" id="PTHR23092:SF15">
    <property type="entry name" value="INACTIVE NON-CANONICAL POLY(A) RNA POLYMERASE PROTEIN TRF4-2-RELATED"/>
    <property type="match status" value="1"/>
</dbReference>
<sequence length="657" mass="68610">MLPLPGAFHSPAMGCSGAVGTSARLACSASTPRCLHHSAASARPLAQAPSFCSAPQPPAMLQGLLHFRLSCPAIRPATAAARLHAASSVRTCALGRAAACLSPSTPSPLTSPLGSGPSMPCGLAPGSLAPVAYLGASGPCGPPPLPLPLGPVPVLAAAAAACPHALAGRPPQRHLATHAKRSSASDGDGASPPPPPTSASPSKKDQASPQELQGSPAPSSSSSSAAAAGGAAAPAAAAAGSLYSPLHHNIEEFCSRVVLTEGEKRARMEVIEGIRAGVRKVWPGARRVELQVFGSFANGLSTWGSDVDLVVTGISEPDKVTGGYEPNDRARITSRLRKLSEALHRGKQLDITRQQLIPRARIPILKLWTRNHVCVDISVSDDSGPRAARYMVQQCRAFPPLKPLVLVLKAYLKACKLNEVNTGGLSSYSLTNMVIAHLQEELKSGHDISDLGETLYTFLLRYGEDHDYSSMAVSVASGGIVPKSSLGFAMESARQAALAMGAYDGAVSWNERLCVDCPLTGRDVSTGTFRIDLVRGAFEQAARKLEALARGRRITDTSLNYLQALFDVNRVLKRSHPDPNEPYEDDYLRVIAGRGRAADAEEEEGEELLPGSDDLLDGEGEGEDDIAGDYLERSPTAAAATAAAAGGSSKGRQQRGR</sequence>
<dbReference type="AlphaFoldDB" id="A0AAD3DSW5"/>
<evidence type="ECO:0000259" key="2">
    <source>
        <dbReference type="Pfam" id="PF22600"/>
    </source>
</evidence>
<evidence type="ECO:0000313" key="4">
    <source>
        <dbReference type="Proteomes" id="UP001054857"/>
    </source>
</evidence>
<feature type="compositionally biased region" description="Low complexity" evidence="1">
    <location>
        <begin position="636"/>
        <end position="651"/>
    </location>
</feature>
<dbReference type="GO" id="GO:0031499">
    <property type="term" value="C:TRAMP complex"/>
    <property type="evidence" value="ECO:0007669"/>
    <property type="project" value="TreeGrafter"/>
</dbReference>
<evidence type="ECO:0000256" key="1">
    <source>
        <dbReference type="SAM" id="MobiDB-lite"/>
    </source>
</evidence>
<dbReference type="SUPFAM" id="SSF81301">
    <property type="entry name" value="Nucleotidyltransferase"/>
    <property type="match status" value="1"/>
</dbReference>
<feature type="domain" description="Poly(A) RNA polymerase mitochondrial-like central palm" evidence="2">
    <location>
        <begin position="246"/>
        <end position="384"/>
    </location>
</feature>
<comment type="caution">
    <text evidence="3">The sequence shown here is derived from an EMBL/GenBank/DDBJ whole genome shotgun (WGS) entry which is preliminary data.</text>
</comment>
<feature type="region of interest" description="Disordered" evidence="1">
    <location>
        <begin position="595"/>
        <end position="657"/>
    </location>
</feature>
<dbReference type="Pfam" id="PF22600">
    <property type="entry name" value="MTPAP-like_central"/>
    <property type="match status" value="1"/>
</dbReference>
<dbReference type="GO" id="GO:0005730">
    <property type="term" value="C:nucleolus"/>
    <property type="evidence" value="ECO:0007669"/>
    <property type="project" value="TreeGrafter"/>
</dbReference>
<feature type="compositionally biased region" description="Basic residues" evidence="1">
    <location>
        <begin position="171"/>
        <end position="181"/>
    </location>
</feature>
<dbReference type="SUPFAM" id="SSF81631">
    <property type="entry name" value="PAP/OAS1 substrate-binding domain"/>
    <property type="match status" value="1"/>
</dbReference>
<dbReference type="InterPro" id="IPR054708">
    <property type="entry name" value="MTPAP-like_central"/>
</dbReference>
<protein>
    <recommendedName>
        <fullName evidence="2">Poly(A) RNA polymerase mitochondrial-like central palm domain-containing protein</fullName>
    </recommendedName>
</protein>
<reference evidence="3 4" key="1">
    <citation type="journal article" date="2021" name="Sci. Rep.">
        <title>Genome sequencing of the multicellular alga Astrephomene provides insights into convergent evolution of germ-soma differentiation.</title>
        <authorList>
            <person name="Yamashita S."/>
            <person name="Yamamoto K."/>
            <person name="Matsuzaki R."/>
            <person name="Suzuki S."/>
            <person name="Yamaguchi H."/>
            <person name="Hirooka S."/>
            <person name="Minakuchi Y."/>
            <person name="Miyagishima S."/>
            <person name="Kawachi M."/>
            <person name="Toyoda A."/>
            <person name="Nozaki H."/>
        </authorList>
    </citation>
    <scope>NUCLEOTIDE SEQUENCE [LARGE SCALE GENOMIC DNA]</scope>
    <source>
        <strain evidence="3 4">NIES-4017</strain>
    </source>
</reference>
<dbReference type="GO" id="GO:0043634">
    <property type="term" value="P:polyadenylation-dependent ncRNA catabolic process"/>
    <property type="evidence" value="ECO:0007669"/>
    <property type="project" value="TreeGrafter"/>
</dbReference>
<dbReference type="CDD" id="cd05402">
    <property type="entry name" value="NT_PAP_TUTase"/>
    <property type="match status" value="1"/>
</dbReference>
<organism evidence="3 4">
    <name type="scientific">Astrephomene gubernaculifera</name>
    <dbReference type="NCBI Taxonomy" id="47775"/>
    <lineage>
        <taxon>Eukaryota</taxon>
        <taxon>Viridiplantae</taxon>
        <taxon>Chlorophyta</taxon>
        <taxon>core chlorophytes</taxon>
        <taxon>Chlorophyceae</taxon>
        <taxon>CS clade</taxon>
        <taxon>Chlamydomonadales</taxon>
        <taxon>Astrephomenaceae</taxon>
        <taxon>Astrephomene</taxon>
    </lineage>
</organism>